<keyword evidence="3" id="KW-0539">Nucleus</keyword>
<reference evidence="4" key="2">
    <citation type="submission" date="2020-05" db="UniProtKB">
        <authorList>
            <consortium name="EnsemblMetazoa"/>
        </authorList>
    </citation>
    <scope>IDENTIFICATION</scope>
    <source>
        <strain evidence="4">IAEA</strain>
    </source>
</reference>
<protein>
    <submittedName>
        <fullName evidence="4">Uncharacterized protein</fullName>
    </submittedName>
</protein>
<sequence>MSCMALKRKTDCAVQSFKRRRCEVGCLTTQIYSFRAIAKSSKESAAVKSAISSESLIKEPQVTAFTGAAVSAISPGKMKQIVYDEIIRLRKRKKLTVSTSSLKCMLDSESNGWNMECDRSHRLDGHPDSHADGVRNPNKPLFTFREVQMICAGITMLCSRQNLQNNMTLKFTHDQITKLHRAPASYLFLFTNVTVKKSFEATLNVDMQFYSKSVQHSRLYRNGI</sequence>
<dbReference type="EnsemblMetazoa" id="GPPI006434-RA">
    <property type="protein sequence ID" value="GPPI006434-PA"/>
    <property type="gene ID" value="GPPI006434"/>
</dbReference>
<dbReference type="GO" id="GO:0045944">
    <property type="term" value="P:positive regulation of transcription by RNA polymerase II"/>
    <property type="evidence" value="ECO:0007669"/>
    <property type="project" value="TreeGrafter"/>
</dbReference>
<dbReference type="EMBL" id="JXJN01002632">
    <property type="status" value="NOT_ANNOTATED_CDS"/>
    <property type="molecule type" value="Genomic_DNA"/>
</dbReference>
<comment type="similarity">
    <text evidence="2">Belongs to the akirin family.</text>
</comment>
<dbReference type="GO" id="GO:0005634">
    <property type="term" value="C:nucleus"/>
    <property type="evidence" value="ECO:0007669"/>
    <property type="project" value="UniProtKB-SubCell"/>
</dbReference>
<name>A0A1B0AS04_9MUSC</name>
<dbReference type="PANTHER" id="PTHR13293">
    <property type="entry name" value="AKIRIN-RELATED"/>
    <property type="match status" value="1"/>
</dbReference>
<dbReference type="Proteomes" id="UP000092460">
    <property type="component" value="Unassembled WGS sequence"/>
</dbReference>
<proteinExistence type="inferred from homology"/>
<keyword evidence="5" id="KW-1185">Reference proteome</keyword>
<dbReference type="GO" id="GO:0045089">
    <property type="term" value="P:positive regulation of innate immune response"/>
    <property type="evidence" value="ECO:0007669"/>
    <property type="project" value="TreeGrafter"/>
</dbReference>
<dbReference type="VEuPathDB" id="VectorBase:GPPI006434"/>
<dbReference type="AlphaFoldDB" id="A0A1B0AS04"/>
<dbReference type="GO" id="GO:0000785">
    <property type="term" value="C:chromatin"/>
    <property type="evidence" value="ECO:0007669"/>
    <property type="project" value="TreeGrafter"/>
</dbReference>
<organism evidence="4 5">
    <name type="scientific">Glossina palpalis gambiensis</name>
    <dbReference type="NCBI Taxonomy" id="67801"/>
    <lineage>
        <taxon>Eukaryota</taxon>
        <taxon>Metazoa</taxon>
        <taxon>Ecdysozoa</taxon>
        <taxon>Arthropoda</taxon>
        <taxon>Hexapoda</taxon>
        <taxon>Insecta</taxon>
        <taxon>Pterygota</taxon>
        <taxon>Neoptera</taxon>
        <taxon>Endopterygota</taxon>
        <taxon>Diptera</taxon>
        <taxon>Brachycera</taxon>
        <taxon>Muscomorpha</taxon>
        <taxon>Hippoboscoidea</taxon>
        <taxon>Glossinidae</taxon>
        <taxon>Glossina</taxon>
    </lineage>
</organism>
<dbReference type="InterPro" id="IPR024132">
    <property type="entry name" value="Akirin"/>
</dbReference>
<evidence type="ECO:0000313" key="5">
    <source>
        <dbReference type="Proteomes" id="UP000092460"/>
    </source>
</evidence>
<evidence type="ECO:0000256" key="3">
    <source>
        <dbReference type="ARBA" id="ARBA00023242"/>
    </source>
</evidence>
<evidence type="ECO:0000313" key="4">
    <source>
        <dbReference type="EnsemblMetazoa" id="GPPI006434-PA"/>
    </source>
</evidence>
<reference evidence="5" key="1">
    <citation type="submission" date="2015-01" db="EMBL/GenBank/DDBJ databases">
        <authorList>
            <person name="Aksoy S."/>
            <person name="Warren W."/>
            <person name="Wilson R.K."/>
        </authorList>
    </citation>
    <scope>NUCLEOTIDE SEQUENCE [LARGE SCALE GENOMIC DNA]</scope>
    <source>
        <strain evidence="5">IAEA</strain>
    </source>
</reference>
<dbReference type="EMBL" id="JXJN01002633">
    <property type="status" value="NOT_ANNOTATED_CDS"/>
    <property type="molecule type" value="Genomic_DNA"/>
</dbReference>
<accession>A0A1B0AS04</accession>
<dbReference type="GO" id="GO:0003712">
    <property type="term" value="F:transcription coregulator activity"/>
    <property type="evidence" value="ECO:0007669"/>
    <property type="project" value="TreeGrafter"/>
</dbReference>
<comment type="subcellular location">
    <subcellularLocation>
        <location evidence="1">Nucleus</location>
    </subcellularLocation>
</comment>
<evidence type="ECO:0000256" key="1">
    <source>
        <dbReference type="ARBA" id="ARBA00004123"/>
    </source>
</evidence>
<dbReference type="STRING" id="67801.A0A1B0AS04"/>
<dbReference type="PANTHER" id="PTHR13293:SF6">
    <property type="entry name" value="AKIRIN-RELATED"/>
    <property type="match status" value="1"/>
</dbReference>
<evidence type="ECO:0000256" key="2">
    <source>
        <dbReference type="ARBA" id="ARBA00005625"/>
    </source>
</evidence>